<reference evidence="2 3" key="1">
    <citation type="submission" date="2024-03" db="EMBL/GenBank/DDBJ databases">
        <title>A high-quality draft genome sequence of Diaporthe vaccinii, a causative agent of upright dieback and viscid rot disease in cranberry plants.</title>
        <authorList>
            <person name="Sarrasin M."/>
            <person name="Lang B.F."/>
            <person name="Burger G."/>
        </authorList>
    </citation>
    <scope>NUCLEOTIDE SEQUENCE [LARGE SCALE GENOMIC DNA]</scope>
    <source>
        <strain evidence="2 3">IS7</strain>
    </source>
</reference>
<keyword evidence="3" id="KW-1185">Reference proteome</keyword>
<dbReference type="Gene3D" id="3.50.50.60">
    <property type="entry name" value="FAD/NAD(P)-binding domain"/>
    <property type="match status" value="1"/>
</dbReference>
<accession>A0ABR4FFS0</accession>
<sequence>MLPVPLTLRSASRQLAPPNTNAETPDSVAKMDVIKRLLSLFKSVKTLVSILRDLSNDWSKVAARMRAAPGFPHAKPTLSHWQDDPPFPELVDIQTPGGPPPTADIVIIGSGISGVAIARTVCHELRRKGDLSAGRRVVVLEARELCSGATGRNGGHIKPSSHEVFHGLVHKRGLDRDRAARICAFQLSHLDVLTALARSEGIEGVSECRRVETVDFAVDADTDANMKAMVEEFVPYAPAGFEMVAHTAEQARERFGVNERVAGAVSYPAGALSPYRLVTALWRKLLDEFPGVLAVETGTTVEEVKVDDQSARSSKLEDTGSFPYAVVTSRGQIFARHVVHATNAHTSQLVPGLRGKGTSALCHMTAQRAAEYFPDKDGSRSWSVIFGQGFDYITQRPTGELMVGGGYFQGPKQGTELMGVYDDSKIDALTVMHLEGVMSTLFDPGYKVKGEGSRVIRAWSGAIGLVPDFMPLVGRLDPRITSRKVKQDSKAGGQLLPGEWISAYFCGDGMVWAWLCGVALGIMLTGSEDEVLPAEPGRPAGKLADWFPSELYAGWERVKRMDIVDLADAL</sequence>
<dbReference type="SUPFAM" id="SSF51905">
    <property type="entry name" value="FAD/NAD(P)-binding domain"/>
    <property type="match status" value="1"/>
</dbReference>
<dbReference type="InterPro" id="IPR006076">
    <property type="entry name" value="FAD-dep_OxRdtase"/>
</dbReference>
<comment type="caution">
    <text evidence="2">The sequence shown here is derived from an EMBL/GenBank/DDBJ whole genome shotgun (WGS) entry which is preliminary data.</text>
</comment>
<dbReference type="EMBL" id="JBAWTH010000001">
    <property type="protein sequence ID" value="KAL2293554.1"/>
    <property type="molecule type" value="Genomic_DNA"/>
</dbReference>
<dbReference type="Gene3D" id="3.30.9.10">
    <property type="entry name" value="D-Amino Acid Oxidase, subunit A, domain 2"/>
    <property type="match status" value="1"/>
</dbReference>
<dbReference type="InterPro" id="IPR036188">
    <property type="entry name" value="FAD/NAD-bd_sf"/>
</dbReference>
<organism evidence="2 3">
    <name type="scientific">Diaporthe vaccinii</name>
    <dbReference type="NCBI Taxonomy" id="105482"/>
    <lineage>
        <taxon>Eukaryota</taxon>
        <taxon>Fungi</taxon>
        <taxon>Dikarya</taxon>
        <taxon>Ascomycota</taxon>
        <taxon>Pezizomycotina</taxon>
        <taxon>Sordariomycetes</taxon>
        <taxon>Sordariomycetidae</taxon>
        <taxon>Diaporthales</taxon>
        <taxon>Diaporthaceae</taxon>
        <taxon>Diaporthe</taxon>
        <taxon>Diaporthe eres species complex</taxon>
    </lineage>
</organism>
<gene>
    <name evidence="2" type="ORF">FJTKL_05422</name>
</gene>
<dbReference type="Proteomes" id="UP001600888">
    <property type="component" value="Unassembled WGS sequence"/>
</dbReference>
<name>A0ABR4FFS0_9PEZI</name>
<protein>
    <recommendedName>
        <fullName evidence="1">FAD dependent oxidoreductase domain-containing protein</fullName>
    </recommendedName>
</protein>
<evidence type="ECO:0000259" key="1">
    <source>
        <dbReference type="Pfam" id="PF01266"/>
    </source>
</evidence>
<dbReference type="PANTHER" id="PTHR13847">
    <property type="entry name" value="SARCOSINE DEHYDROGENASE-RELATED"/>
    <property type="match status" value="1"/>
</dbReference>
<proteinExistence type="predicted"/>
<evidence type="ECO:0000313" key="3">
    <source>
        <dbReference type="Proteomes" id="UP001600888"/>
    </source>
</evidence>
<evidence type="ECO:0000313" key="2">
    <source>
        <dbReference type="EMBL" id="KAL2293554.1"/>
    </source>
</evidence>
<feature type="domain" description="FAD dependent oxidoreductase" evidence="1">
    <location>
        <begin position="104"/>
        <end position="519"/>
    </location>
</feature>
<dbReference type="PANTHER" id="PTHR13847:SF213">
    <property type="entry name" value="DEPENDENT OXIDOREDUCTASE, PUTATIVE-RELATED"/>
    <property type="match status" value="1"/>
</dbReference>
<dbReference type="Pfam" id="PF01266">
    <property type="entry name" value="DAO"/>
    <property type="match status" value="1"/>
</dbReference>